<dbReference type="GO" id="GO:0032259">
    <property type="term" value="P:methylation"/>
    <property type="evidence" value="ECO:0007669"/>
    <property type="project" value="UniProtKB-KW"/>
</dbReference>
<comment type="similarity">
    <text evidence="5 6">Belongs to the class I-like SAM-binding methyltransferase superfamily. C5-methyltransferase family.</text>
</comment>
<dbReference type="InterPro" id="IPR001525">
    <property type="entry name" value="C5_MeTfrase"/>
</dbReference>
<accession>A0AAE3LLI8</accession>
<keyword evidence="1 5" id="KW-0489">Methyltransferase</keyword>
<dbReference type="NCBIfam" id="TIGR00675">
    <property type="entry name" value="dcm"/>
    <property type="match status" value="1"/>
</dbReference>
<proteinExistence type="inferred from homology"/>
<dbReference type="Gene3D" id="3.90.120.10">
    <property type="entry name" value="DNA Methylase, subunit A, domain 2"/>
    <property type="match status" value="1"/>
</dbReference>
<dbReference type="PROSITE" id="PS00094">
    <property type="entry name" value="C5_MTASE_1"/>
    <property type="match status" value="1"/>
</dbReference>
<dbReference type="PROSITE" id="PS51679">
    <property type="entry name" value="SAM_MT_C5"/>
    <property type="match status" value="1"/>
</dbReference>
<keyword evidence="9" id="KW-1185">Reference proteome</keyword>
<evidence type="ECO:0000256" key="6">
    <source>
        <dbReference type="RuleBase" id="RU000416"/>
    </source>
</evidence>
<evidence type="ECO:0000256" key="3">
    <source>
        <dbReference type="ARBA" id="ARBA00022691"/>
    </source>
</evidence>
<dbReference type="EC" id="2.1.1.37" evidence="7"/>
<evidence type="ECO:0000256" key="7">
    <source>
        <dbReference type="RuleBase" id="RU000417"/>
    </source>
</evidence>
<dbReference type="InterPro" id="IPR050750">
    <property type="entry name" value="C5-MTase"/>
</dbReference>
<sequence length="423" mass="46839">MIKYFDIFAGIGGFRSGLEKAGGFECVGYCEIDKYAKKAYETLYDTEGEVFYDDARKIDPNELPDLDLICGGFPCQSFSIAGKRKGFSDTRGTLFFEIARIAAIKKPKYLLLENVPGLLSHDQGRTFAAILSTLDELGYDVVWEVLNSADFNVAQSRKRVYIVGFHREKCSGKVLSFTDANPKTLVKRISGREGNRVYSADGLSITLTSQAGGFGGKTGLYEIMGLPIKSKTKSGYQIALPGDSIDLAYPNMNSRRGRVGKEIAHTLTTSCNQGYYALGIDMNPEPKVTELARCITARQDSGIGHHKGEKSGVVLITDPIAVLTPEKEKVRQQGRRFKLPNEPMFTLTVTDRHGVVYCGYIRKLMPLECWRLQGFTDEQFERVKATGMSDAQLYKQAGNAVTTNVIEALAKYILEIEKENTNG</sequence>
<evidence type="ECO:0000256" key="5">
    <source>
        <dbReference type="PROSITE-ProRule" id="PRU01016"/>
    </source>
</evidence>
<reference evidence="8 9" key="1">
    <citation type="journal article" date="2021" name="ISME Commun">
        <title>Automated analysis of genomic sequences facilitates high-throughput and comprehensive description of bacteria.</title>
        <authorList>
            <person name="Hitch T.C.A."/>
        </authorList>
    </citation>
    <scope>NUCLEOTIDE SEQUENCE [LARGE SCALE GENOMIC DNA]</scope>
    <source>
        <strain evidence="8 9">Sanger_31</strain>
    </source>
</reference>
<name>A0AAE3LLI8_9FIRM</name>
<evidence type="ECO:0000256" key="4">
    <source>
        <dbReference type="ARBA" id="ARBA00022747"/>
    </source>
</evidence>
<dbReference type="InterPro" id="IPR018117">
    <property type="entry name" value="C5_DNA_meth_AS"/>
</dbReference>
<dbReference type="Gene3D" id="3.40.50.150">
    <property type="entry name" value="Vaccinia Virus protein VP39"/>
    <property type="match status" value="1"/>
</dbReference>
<dbReference type="GO" id="GO:0009307">
    <property type="term" value="P:DNA restriction-modification system"/>
    <property type="evidence" value="ECO:0007669"/>
    <property type="project" value="UniProtKB-KW"/>
</dbReference>
<comment type="catalytic activity">
    <reaction evidence="7">
        <text>a 2'-deoxycytidine in DNA + S-adenosyl-L-methionine = a 5-methyl-2'-deoxycytidine in DNA + S-adenosyl-L-homocysteine + H(+)</text>
        <dbReference type="Rhea" id="RHEA:13681"/>
        <dbReference type="Rhea" id="RHEA-COMP:11369"/>
        <dbReference type="Rhea" id="RHEA-COMP:11370"/>
        <dbReference type="ChEBI" id="CHEBI:15378"/>
        <dbReference type="ChEBI" id="CHEBI:57856"/>
        <dbReference type="ChEBI" id="CHEBI:59789"/>
        <dbReference type="ChEBI" id="CHEBI:85452"/>
        <dbReference type="ChEBI" id="CHEBI:85454"/>
        <dbReference type="EC" id="2.1.1.37"/>
    </reaction>
</comment>
<feature type="active site" evidence="5">
    <location>
        <position position="75"/>
    </location>
</feature>
<keyword evidence="4" id="KW-0680">Restriction system</keyword>
<evidence type="ECO:0000313" key="8">
    <source>
        <dbReference type="EMBL" id="MCU6706917.1"/>
    </source>
</evidence>
<evidence type="ECO:0000256" key="1">
    <source>
        <dbReference type="ARBA" id="ARBA00022603"/>
    </source>
</evidence>
<dbReference type="SUPFAM" id="SSF53335">
    <property type="entry name" value="S-adenosyl-L-methionine-dependent methyltransferases"/>
    <property type="match status" value="1"/>
</dbReference>
<dbReference type="PANTHER" id="PTHR46098:SF1">
    <property type="entry name" value="TRNA (CYTOSINE(38)-C(5))-METHYLTRANSFERASE"/>
    <property type="match status" value="1"/>
</dbReference>
<evidence type="ECO:0000313" key="9">
    <source>
        <dbReference type="Proteomes" id="UP001208131"/>
    </source>
</evidence>
<dbReference type="Pfam" id="PF00145">
    <property type="entry name" value="DNA_methylase"/>
    <property type="match status" value="1"/>
</dbReference>
<comment type="caution">
    <text evidence="8">The sequence shown here is derived from an EMBL/GenBank/DDBJ whole genome shotgun (WGS) entry which is preliminary data.</text>
</comment>
<organism evidence="8 9">
    <name type="scientific">Hominimerdicola aceti</name>
    <dbReference type="NCBI Taxonomy" id="2981726"/>
    <lineage>
        <taxon>Bacteria</taxon>
        <taxon>Bacillati</taxon>
        <taxon>Bacillota</taxon>
        <taxon>Clostridia</taxon>
        <taxon>Eubacteriales</taxon>
        <taxon>Oscillospiraceae</taxon>
        <taxon>Hominimerdicola</taxon>
    </lineage>
</organism>
<dbReference type="Proteomes" id="UP001208131">
    <property type="component" value="Unassembled WGS sequence"/>
</dbReference>
<dbReference type="InterPro" id="IPR029063">
    <property type="entry name" value="SAM-dependent_MTases_sf"/>
</dbReference>
<dbReference type="RefSeq" id="WP_267301969.1">
    <property type="nucleotide sequence ID" value="NZ_JAOQJZ010000019.1"/>
</dbReference>
<evidence type="ECO:0000256" key="2">
    <source>
        <dbReference type="ARBA" id="ARBA00022679"/>
    </source>
</evidence>
<dbReference type="GO" id="GO:0003886">
    <property type="term" value="F:DNA (cytosine-5-)-methyltransferase activity"/>
    <property type="evidence" value="ECO:0007669"/>
    <property type="project" value="UniProtKB-EC"/>
</dbReference>
<dbReference type="AlphaFoldDB" id="A0AAE3LLI8"/>
<dbReference type="PRINTS" id="PR00105">
    <property type="entry name" value="C5METTRFRASE"/>
</dbReference>
<dbReference type="EMBL" id="JAOQJZ010000019">
    <property type="protein sequence ID" value="MCU6706917.1"/>
    <property type="molecule type" value="Genomic_DNA"/>
</dbReference>
<keyword evidence="3 5" id="KW-0949">S-adenosyl-L-methionine</keyword>
<gene>
    <name evidence="8" type="primary">dcm</name>
    <name evidence="8" type="ORF">OCV57_13440</name>
</gene>
<dbReference type="CDD" id="cd00315">
    <property type="entry name" value="Cyt_C5_DNA_methylase"/>
    <property type="match status" value="1"/>
</dbReference>
<keyword evidence="2 5" id="KW-0808">Transferase</keyword>
<dbReference type="PANTHER" id="PTHR46098">
    <property type="entry name" value="TRNA (CYTOSINE(38)-C(5))-METHYLTRANSFERASE"/>
    <property type="match status" value="1"/>
</dbReference>
<protein>
    <recommendedName>
        <fullName evidence="7">Cytosine-specific methyltransferase</fullName>
        <ecNumber evidence="7">2.1.1.37</ecNumber>
    </recommendedName>
</protein>